<proteinExistence type="predicted"/>
<organism evidence="1 2">
    <name type="scientific">Populus alba</name>
    <name type="common">White poplar</name>
    <dbReference type="NCBI Taxonomy" id="43335"/>
    <lineage>
        <taxon>Eukaryota</taxon>
        <taxon>Viridiplantae</taxon>
        <taxon>Streptophyta</taxon>
        <taxon>Embryophyta</taxon>
        <taxon>Tracheophyta</taxon>
        <taxon>Spermatophyta</taxon>
        <taxon>Magnoliopsida</taxon>
        <taxon>eudicotyledons</taxon>
        <taxon>Gunneridae</taxon>
        <taxon>Pentapetalae</taxon>
        <taxon>rosids</taxon>
        <taxon>fabids</taxon>
        <taxon>Malpighiales</taxon>
        <taxon>Salicaceae</taxon>
        <taxon>Saliceae</taxon>
        <taxon>Populus</taxon>
    </lineage>
</organism>
<comment type="caution">
    <text evidence="1">The sequence shown here is derived from an EMBL/GenBank/DDBJ whole genome shotgun (WGS) entry which is preliminary data.</text>
</comment>
<dbReference type="EMBL" id="RCHU02000017">
    <property type="protein sequence ID" value="KAL3567682.1"/>
    <property type="molecule type" value="Genomic_DNA"/>
</dbReference>
<name>A0ACC4AP53_POPAL</name>
<accession>A0ACC4AP53</accession>
<sequence>MLLFSFMNCTSTPSLLEQPAASFLSLAGMTDSLGTSHPFPYFKSLSSKTGGMFCHCGSPNKYKRLDEYTNHVVSSVNEELKHIMGYLNSMTSKMGSPELQTTFDTIVEAFLFLDKNEEMDWDRNGKVSFREFLSSLINWIRIDADEEIPEKGSQTKHKNLSWITVEYEIVLQVLCMESQRRGGYGKKL</sequence>
<evidence type="ECO:0000313" key="2">
    <source>
        <dbReference type="Proteomes" id="UP000309997"/>
    </source>
</evidence>
<protein>
    <submittedName>
        <fullName evidence="1">Uncharacterized protein</fullName>
    </submittedName>
</protein>
<dbReference type="Proteomes" id="UP000309997">
    <property type="component" value="Unassembled WGS sequence"/>
</dbReference>
<evidence type="ECO:0000313" key="1">
    <source>
        <dbReference type="EMBL" id="KAL3567682.1"/>
    </source>
</evidence>
<keyword evidence="2" id="KW-1185">Reference proteome</keyword>
<reference evidence="1 2" key="1">
    <citation type="journal article" date="2024" name="Plant Biotechnol. J.">
        <title>Genome and CRISPR/Cas9 system of a widespread forest tree (Populus alba) in the world.</title>
        <authorList>
            <person name="Liu Y.J."/>
            <person name="Jiang P.F."/>
            <person name="Han X.M."/>
            <person name="Li X.Y."/>
            <person name="Wang H.M."/>
            <person name="Wang Y.J."/>
            <person name="Wang X.X."/>
            <person name="Zeng Q.Y."/>
        </authorList>
    </citation>
    <scope>NUCLEOTIDE SEQUENCE [LARGE SCALE GENOMIC DNA]</scope>
    <source>
        <strain evidence="2">cv. PAL-ZL1</strain>
    </source>
</reference>
<gene>
    <name evidence="1" type="ORF">D5086_030333</name>
</gene>